<dbReference type="RefSeq" id="XP_042928188.1">
    <property type="nucleotide sequence ID" value="XM_043058274.1"/>
</dbReference>
<accession>A0A2K3E5G2</accession>
<dbReference type="InParanoid" id="A0A2K3E5G2"/>
<reference evidence="1 2" key="1">
    <citation type="journal article" date="2007" name="Science">
        <title>The Chlamydomonas genome reveals the evolution of key animal and plant functions.</title>
        <authorList>
            <person name="Merchant S.S."/>
            <person name="Prochnik S.E."/>
            <person name="Vallon O."/>
            <person name="Harris E.H."/>
            <person name="Karpowicz S.J."/>
            <person name="Witman G.B."/>
            <person name="Terry A."/>
            <person name="Salamov A."/>
            <person name="Fritz-Laylin L.K."/>
            <person name="Marechal-Drouard L."/>
            <person name="Marshall W.F."/>
            <person name="Qu L.H."/>
            <person name="Nelson D.R."/>
            <person name="Sanderfoot A.A."/>
            <person name="Spalding M.H."/>
            <person name="Kapitonov V.V."/>
            <person name="Ren Q."/>
            <person name="Ferris P."/>
            <person name="Lindquist E."/>
            <person name="Shapiro H."/>
            <person name="Lucas S.M."/>
            <person name="Grimwood J."/>
            <person name="Schmutz J."/>
            <person name="Cardol P."/>
            <person name="Cerutti H."/>
            <person name="Chanfreau G."/>
            <person name="Chen C.L."/>
            <person name="Cognat V."/>
            <person name="Croft M.T."/>
            <person name="Dent R."/>
            <person name="Dutcher S."/>
            <person name="Fernandez E."/>
            <person name="Fukuzawa H."/>
            <person name="Gonzalez-Ballester D."/>
            <person name="Gonzalez-Halphen D."/>
            <person name="Hallmann A."/>
            <person name="Hanikenne M."/>
            <person name="Hippler M."/>
            <person name="Inwood W."/>
            <person name="Jabbari K."/>
            <person name="Kalanon M."/>
            <person name="Kuras R."/>
            <person name="Lefebvre P.A."/>
            <person name="Lemaire S.D."/>
            <person name="Lobanov A.V."/>
            <person name="Lohr M."/>
            <person name="Manuell A."/>
            <person name="Meier I."/>
            <person name="Mets L."/>
            <person name="Mittag M."/>
            <person name="Mittelmeier T."/>
            <person name="Moroney J.V."/>
            <person name="Moseley J."/>
            <person name="Napoli C."/>
            <person name="Nedelcu A.M."/>
            <person name="Niyogi K."/>
            <person name="Novoselov S.V."/>
            <person name="Paulsen I.T."/>
            <person name="Pazour G."/>
            <person name="Purton S."/>
            <person name="Ral J.P."/>
            <person name="Riano-Pachon D.M."/>
            <person name="Riekhof W."/>
            <person name="Rymarquis L."/>
            <person name="Schroda M."/>
            <person name="Stern D."/>
            <person name="Umen J."/>
            <person name="Willows R."/>
            <person name="Wilson N."/>
            <person name="Zimmer S.L."/>
            <person name="Allmer J."/>
            <person name="Balk J."/>
            <person name="Bisova K."/>
            <person name="Chen C.J."/>
            <person name="Elias M."/>
            <person name="Gendler K."/>
            <person name="Hauser C."/>
            <person name="Lamb M.R."/>
            <person name="Ledford H."/>
            <person name="Long J.C."/>
            <person name="Minagawa J."/>
            <person name="Page M.D."/>
            <person name="Pan J."/>
            <person name="Pootakham W."/>
            <person name="Roje S."/>
            <person name="Rose A."/>
            <person name="Stahlberg E."/>
            <person name="Terauchi A.M."/>
            <person name="Yang P."/>
            <person name="Ball S."/>
            <person name="Bowler C."/>
            <person name="Dieckmann C.L."/>
            <person name="Gladyshev V.N."/>
            <person name="Green P."/>
            <person name="Jorgensen R."/>
            <person name="Mayfield S."/>
            <person name="Mueller-Roeber B."/>
            <person name="Rajamani S."/>
            <person name="Sayre R.T."/>
            <person name="Brokstein P."/>
            <person name="Dubchak I."/>
            <person name="Goodstein D."/>
            <person name="Hornick L."/>
            <person name="Huang Y.W."/>
            <person name="Jhaveri J."/>
            <person name="Luo Y."/>
            <person name="Martinez D."/>
            <person name="Ngau W.C."/>
            <person name="Otillar B."/>
            <person name="Poliakov A."/>
            <person name="Porter A."/>
            <person name="Szajkowski L."/>
            <person name="Werner G."/>
            <person name="Zhou K."/>
            <person name="Grigoriev I.V."/>
            <person name="Rokhsar D.S."/>
            <person name="Grossman A.R."/>
        </authorList>
    </citation>
    <scope>NUCLEOTIDE SEQUENCE [LARGE SCALE GENOMIC DNA]</scope>
    <source>
        <strain evidence="2">CC-503</strain>
    </source>
</reference>
<proteinExistence type="predicted"/>
<dbReference type="AlphaFoldDB" id="A0A2K3E5G2"/>
<dbReference type="EMBL" id="CM008962">
    <property type="protein sequence ID" value="PNW87987.1"/>
    <property type="molecule type" value="Genomic_DNA"/>
</dbReference>
<sequence length="57" mass="6568">MLITRFLRWSVTSVAAMQNARRLQSIGVPHIILSTVRFVMRFACRNHSSGRKHGLMQ</sequence>
<keyword evidence="2" id="KW-1185">Reference proteome</keyword>
<evidence type="ECO:0000313" key="1">
    <source>
        <dbReference type="EMBL" id="PNW87987.1"/>
    </source>
</evidence>
<protein>
    <submittedName>
        <fullName evidence="1">Uncharacterized protein</fullName>
    </submittedName>
</protein>
<dbReference type="Gramene" id="PNW87987">
    <property type="protein sequence ID" value="PNW87987"/>
    <property type="gene ID" value="CHLRE_01g009676v5"/>
</dbReference>
<dbReference type="GeneID" id="66051966"/>
<name>A0A2K3E5G2_CHLRE</name>
<organism evidence="1 2">
    <name type="scientific">Chlamydomonas reinhardtii</name>
    <name type="common">Chlamydomonas smithii</name>
    <dbReference type="NCBI Taxonomy" id="3055"/>
    <lineage>
        <taxon>Eukaryota</taxon>
        <taxon>Viridiplantae</taxon>
        <taxon>Chlorophyta</taxon>
        <taxon>core chlorophytes</taxon>
        <taxon>Chlorophyceae</taxon>
        <taxon>CS clade</taxon>
        <taxon>Chlamydomonadales</taxon>
        <taxon>Chlamydomonadaceae</taxon>
        <taxon>Chlamydomonas</taxon>
    </lineage>
</organism>
<dbReference type="KEGG" id="cre:CHLRE_01g009676v5"/>
<evidence type="ECO:0000313" key="2">
    <source>
        <dbReference type="Proteomes" id="UP000006906"/>
    </source>
</evidence>
<dbReference type="Proteomes" id="UP000006906">
    <property type="component" value="Chromosome 1"/>
</dbReference>
<gene>
    <name evidence="1" type="ORF">CHLRE_01g009676v5</name>
</gene>